<dbReference type="InterPro" id="IPR003787">
    <property type="entry name" value="Sulphur_relay_DsrE/F-like"/>
</dbReference>
<dbReference type="Pfam" id="PF02635">
    <property type="entry name" value="DsrE"/>
    <property type="match status" value="1"/>
</dbReference>
<dbReference type="InterPro" id="IPR027396">
    <property type="entry name" value="DsrEFH-like"/>
</dbReference>
<accession>A0ABS8NN34</accession>
<sequence length="140" mass="14197">MVPTIPTADVDTPSVNERVVVTLTSGKEDNGKNATMAFSCGLASLSLGKPTTIFLTSDGAVWGYQGTAQGIAVQGFPPLSELIDQYLEAGGEVILCSVCHTTCSVGPPGGGPPVKKLPGIVIGGFTTVVDRAIGGTTISF</sequence>
<protein>
    <submittedName>
        <fullName evidence="1">DsrE family protein</fullName>
    </submittedName>
</protein>
<dbReference type="EMBL" id="JAJKFW010000062">
    <property type="protein sequence ID" value="MCC9644957.1"/>
    <property type="molecule type" value="Genomic_DNA"/>
</dbReference>
<dbReference type="Proteomes" id="UP001430306">
    <property type="component" value="Unassembled WGS sequence"/>
</dbReference>
<dbReference type="RefSeq" id="WP_230276618.1">
    <property type="nucleotide sequence ID" value="NZ_JAJKFW010000062.1"/>
</dbReference>
<evidence type="ECO:0000313" key="1">
    <source>
        <dbReference type="EMBL" id="MCC9644957.1"/>
    </source>
</evidence>
<evidence type="ECO:0000313" key="2">
    <source>
        <dbReference type="Proteomes" id="UP001430306"/>
    </source>
</evidence>
<name>A0ABS8NN34_9BACT</name>
<dbReference type="SUPFAM" id="SSF75169">
    <property type="entry name" value="DsrEFH-like"/>
    <property type="match status" value="1"/>
</dbReference>
<comment type="caution">
    <text evidence="1">The sequence shown here is derived from an EMBL/GenBank/DDBJ whole genome shotgun (WGS) entry which is preliminary data.</text>
</comment>
<dbReference type="Gene3D" id="3.40.1260.10">
    <property type="entry name" value="DsrEFH-like"/>
    <property type="match status" value="1"/>
</dbReference>
<gene>
    <name evidence="1" type="ORF">LOC71_21990</name>
</gene>
<reference evidence="1" key="1">
    <citation type="submission" date="2021-11" db="EMBL/GenBank/DDBJ databases">
        <title>Genome sequence.</title>
        <authorList>
            <person name="Sun Q."/>
        </authorList>
    </citation>
    <scope>NUCLEOTIDE SEQUENCE</scope>
    <source>
        <strain evidence="1">JC740</strain>
    </source>
</reference>
<proteinExistence type="predicted"/>
<keyword evidence="2" id="KW-1185">Reference proteome</keyword>
<organism evidence="1 2">
    <name type="scientific">Rhodopirellula halodulae</name>
    <dbReference type="NCBI Taxonomy" id="2894198"/>
    <lineage>
        <taxon>Bacteria</taxon>
        <taxon>Pseudomonadati</taxon>
        <taxon>Planctomycetota</taxon>
        <taxon>Planctomycetia</taxon>
        <taxon>Pirellulales</taxon>
        <taxon>Pirellulaceae</taxon>
        <taxon>Rhodopirellula</taxon>
    </lineage>
</organism>